<evidence type="ECO:0000256" key="3">
    <source>
        <dbReference type="ARBA" id="ARBA00022603"/>
    </source>
</evidence>
<feature type="domain" description="SET" evidence="8">
    <location>
        <begin position="174"/>
        <end position="321"/>
    </location>
</feature>
<dbReference type="AlphaFoldDB" id="A0AAE0L2G1"/>
<keyword evidence="3" id="KW-0489">Methyltransferase</keyword>
<comment type="caution">
    <text evidence="9">The sequence shown here is derived from an EMBL/GenBank/DDBJ whole genome shotgun (WGS) entry which is preliminary data.</text>
</comment>
<keyword evidence="6" id="KW-0479">Metal-binding</keyword>
<evidence type="ECO:0000256" key="7">
    <source>
        <dbReference type="ARBA" id="ARBA00022833"/>
    </source>
</evidence>
<evidence type="ECO:0000313" key="10">
    <source>
        <dbReference type="Proteomes" id="UP001190700"/>
    </source>
</evidence>
<comment type="subcellular location">
    <subcellularLocation>
        <location evidence="1">Chromosome</location>
    </subcellularLocation>
</comment>
<dbReference type="PANTHER" id="PTHR46223">
    <property type="entry name" value="HISTONE-LYSINE N-METHYLTRANSFERASE SUV39H"/>
    <property type="match status" value="1"/>
</dbReference>
<keyword evidence="4" id="KW-0808">Transferase</keyword>
<keyword evidence="5" id="KW-0949">S-adenosyl-L-methionine</keyword>
<dbReference type="Proteomes" id="UP001190700">
    <property type="component" value="Unassembled WGS sequence"/>
</dbReference>
<dbReference type="PROSITE" id="PS50280">
    <property type="entry name" value="SET"/>
    <property type="match status" value="1"/>
</dbReference>
<protein>
    <recommendedName>
        <fullName evidence="8">SET domain-containing protein</fullName>
    </recommendedName>
</protein>
<evidence type="ECO:0000256" key="6">
    <source>
        <dbReference type="ARBA" id="ARBA00022723"/>
    </source>
</evidence>
<dbReference type="InterPro" id="IPR046341">
    <property type="entry name" value="SET_dom_sf"/>
</dbReference>
<dbReference type="GO" id="GO:0005694">
    <property type="term" value="C:chromosome"/>
    <property type="evidence" value="ECO:0007669"/>
    <property type="project" value="UniProtKB-SubCell"/>
</dbReference>
<accession>A0AAE0L2G1</accession>
<organism evidence="9 10">
    <name type="scientific">Cymbomonas tetramitiformis</name>
    <dbReference type="NCBI Taxonomy" id="36881"/>
    <lineage>
        <taxon>Eukaryota</taxon>
        <taxon>Viridiplantae</taxon>
        <taxon>Chlorophyta</taxon>
        <taxon>Pyramimonadophyceae</taxon>
        <taxon>Pyramimonadales</taxon>
        <taxon>Pyramimonadaceae</taxon>
        <taxon>Cymbomonas</taxon>
    </lineage>
</organism>
<dbReference type="GO" id="GO:0032259">
    <property type="term" value="P:methylation"/>
    <property type="evidence" value="ECO:0007669"/>
    <property type="project" value="UniProtKB-KW"/>
</dbReference>
<dbReference type="InterPro" id="IPR050973">
    <property type="entry name" value="H3K9_Histone-Lys_N-MTase"/>
</dbReference>
<dbReference type="PANTHER" id="PTHR46223:SF3">
    <property type="entry name" value="HISTONE-LYSINE N-METHYLTRANSFERASE SET-23"/>
    <property type="match status" value="1"/>
</dbReference>
<dbReference type="SMART" id="SM00317">
    <property type="entry name" value="SET"/>
    <property type="match status" value="1"/>
</dbReference>
<evidence type="ECO:0000256" key="5">
    <source>
        <dbReference type="ARBA" id="ARBA00022691"/>
    </source>
</evidence>
<dbReference type="GO" id="GO:0008168">
    <property type="term" value="F:methyltransferase activity"/>
    <property type="evidence" value="ECO:0007669"/>
    <property type="project" value="UniProtKB-KW"/>
</dbReference>
<keyword evidence="10" id="KW-1185">Reference proteome</keyword>
<gene>
    <name evidence="9" type="ORF">CYMTET_22181</name>
</gene>
<sequence>MPQHTSSVCASKVHQDFAQWPLPADVMPELCQFLSDQVTFGLLPCVCRELRDAILREGFCRDRETRFPKLKMQVRSLGPVARELLAGSKILTPRTMIHPDPPTEAWRRAWRRCLNQRHLDISRGQEHFPVTLNTRIQHAGELLYCGLEPPRDDFLKTPEDPSFRYDAGPISARYPLQVYRSGSPYGKGFGLRALTDVEQHELVCVYWGQVVSDADCPLPLQASGPGVDTAPTVGSRYDMKYALRVTRTGADRFWILAAEQGNVARWINHSKTAANLYPEVMEWPEQGLSATSSASSANFPLVTLRAQRHISAGEELLWNYASDSQGDYHIGFWKAPVETAGILKGPVCPEMLRTVSDNMPHVAFWMTEYELSEGYAALKDSLIVPDIAMVTPSSLGQPSDNYVALLLARYFDLSHCDQWSPFAVYPPIPTESKPSVSSS</sequence>
<dbReference type="GO" id="GO:0046872">
    <property type="term" value="F:metal ion binding"/>
    <property type="evidence" value="ECO:0007669"/>
    <property type="project" value="UniProtKB-KW"/>
</dbReference>
<proteinExistence type="predicted"/>
<dbReference type="EMBL" id="LGRX02011014">
    <property type="protein sequence ID" value="KAK3269374.1"/>
    <property type="molecule type" value="Genomic_DNA"/>
</dbReference>
<evidence type="ECO:0000313" key="9">
    <source>
        <dbReference type="EMBL" id="KAK3269374.1"/>
    </source>
</evidence>
<dbReference type="SUPFAM" id="SSF82199">
    <property type="entry name" value="SET domain"/>
    <property type="match status" value="1"/>
</dbReference>
<dbReference type="Gene3D" id="2.170.270.10">
    <property type="entry name" value="SET domain"/>
    <property type="match status" value="1"/>
</dbReference>
<name>A0AAE0L2G1_9CHLO</name>
<evidence type="ECO:0000256" key="4">
    <source>
        <dbReference type="ARBA" id="ARBA00022679"/>
    </source>
</evidence>
<evidence type="ECO:0000256" key="2">
    <source>
        <dbReference type="ARBA" id="ARBA00022454"/>
    </source>
</evidence>
<keyword evidence="7" id="KW-0862">Zinc</keyword>
<evidence type="ECO:0000259" key="8">
    <source>
        <dbReference type="PROSITE" id="PS50280"/>
    </source>
</evidence>
<dbReference type="Pfam" id="PF00856">
    <property type="entry name" value="SET"/>
    <property type="match status" value="1"/>
</dbReference>
<reference evidence="9 10" key="1">
    <citation type="journal article" date="2015" name="Genome Biol. Evol.">
        <title>Comparative Genomics of a Bacterivorous Green Alga Reveals Evolutionary Causalities and Consequences of Phago-Mixotrophic Mode of Nutrition.</title>
        <authorList>
            <person name="Burns J.A."/>
            <person name="Paasch A."/>
            <person name="Narechania A."/>
            <person name="Kim E."/>
        </authorList>
    </citation>
    <scope>NUCLEOTIDE SEQUENCE [LARGE SCALE GENOMIC DNA]</scope>
    <source>
        <strain evidence="9 10">PLY_AMNH</strain>
    </source>
</reference>
<dbReference type="InterPro" id="IPR001214">
    <property type="entry name" value="SET_dom"/>
</dbReference>
<keyword evidence="2" id="KW-0158">Chromosome</keyword>
<evidence type="ECO:0000256" key="1">
    <source>
        <dbReference type="ARBA" id="ARBA00004286"/>
    </source>
</evidence>